<proteinExistence type="predicted"/>
<dbReference type="EnsemblPlants" id="OGLUM05G01580.1">
    <property type="protein sequence ID" value="OGLUM05G01580.1"/>
    <property type="gene ID" value="OGLUM05G01580"/>
</dbReference>
<accession>A0A0D9ZTK6</accession>
<dbReference type="Proteomes" id="UP000026961">
    <property type="component" value="Chromosome 5"/>
</dbReference>
<dbReference type="Gramene" id="OGLUM05G01580.1">
    <property type="protein sequence ID" value="OGLUM05G01580.1"/>
    <property type="gene ID" value="OGLUM05G01580"/>
</dbReference>
<sequence length="67" mass="7642">MRASQRPHLWRVTPLYFELPREKPVLCRRRTCTNSSLDKLFICLMSSSCVSSVESTCDCLGEDEGVC</sequence>
<dbReference type="HOGENOM" id="CLU_2816585_0_0_1"/>
<name>A0A0D9ZTK6_9ORYZ</name>
<dbReference type="AlphaFoldDB" id="A0A0D9ZTK6"/>
<evidence type="ECO:0000313" key="1">
    <source>
        <dbReference type="EnsemblPlants" id="OGLUM05G01580.1"/>
    </source>
</evidence>
<reference evidence="1" key="1">
    <citation type="submission" date="2015-04" db="UniProtKB">
        <authorList>
            <consortium name="EnsemblPlants"/>
        </authorList>
    </citation>
    <scope>IDENTIFICATION</scope>
</reference>
<organism evidence="1">
    <name type="scientific">Oryza glumipatula</name>
    <dbReference type="NCBI Taxonomy" id="40148"/>
    <lineage>
        <taxon>Eukaryota</taxon>
        <taxon>Viridiplantae</taxon>
        <taxon>Streptophyta</taxon>
        <taxon>Embryophyta</taxon>
        <taxon>Tracheophyta</taxon>
        <taxon>Spermatophyta</taxon>
        <taxon>Magnoliopsida</taxon>
        <taxon>Liliopsida</taxon>
        <taxon>Poales</taxon>
        <taxon>Poaceae</taxon>
        <taxon>BOP clade</taxon>
        <taxon>Oryzoideae</taxon>
        <taxon>Oryzeae</taxon>
        <taxon>Oryzinae</taxon>
        <taxon>Oryza</taxon>
    </lineage>
</organism>
<keyword evidence="2" id="KW-1185">Reference proteome</keyword>
<evidence type="ECO:0000313" key="2">
    <source>
        <dbReference type="Proteomes" id="UP000026961"/>
    </source>
</evidence>
<reference evidence="1" key="2">
    <citation type="submission" date="2018-05" db="EMBL/GenBank/DDBJ databases">
        <title>OgluRS3 (Oryza glumaepatula Reference Sequence Version 3).</title>
        <authorList>
            <person name="Zhang J."/>
            <person name="Kudrna D."/>
            <person name="Lee S."/>
            <person name="Talag J."/>
            <person name="Welchert J."/>
            <person name="Wing R.A."/>
        </authorList>
    </citation>
    <scope>NUCLEOTIDE SEQUENCE [LARGE SCALE GENOMIC DNA]</scope>
</reference>
<protein>
    <submittedName>
        <fullName evidence="1">Uncharacterized protein</fullName>
    </submittedName>
</protein>